<dbReference type="Pfam" id="PF04385">
    <property type="entry name" value="FAINT"/>
    <property type="match status" value="1"/>
</dbReference>
<comment type="caution">
    <text evidence="1">The sequence shown here is derived from an EMBL/GenBank/DDBJ whole genome shotgun (WGS) entry which is preliminary data.</text>
</comment>
<dbReference type="EMBL" id="ACOU01000002">
    <property type="protein sequence ID" value="EKX73508.1"/>
    <property type="molecule type" value="Genomic_DNA"/>
</dbReference>
<dbReference type="GeneID" id="15807912"/>
<dbReference type="Proteomes" id="UP000031512">
    <property type="component" value="Unassembled WGS sequence"/>
</dbReference>
<dbReference type="AlphaFoldDB" id="L1LEB2"/>
<evidence type="ECO:0000313" key="2">
    <source>
        <dbReference type="Proteomes" id="UP000031512"/>
    </source>
</evidence>
<dbReference type="RefSeq" id="XP_004832960.1">
    <property type="nucleotide sequence ID" value="XM_004832903.1"/>
</dbReference>
<name>L1LEB2_THEEQ</name>
<gene>
    <name evidence="1" type="ORF">BEWA_035440</name>
</gene>
<sequence>MDSMPDKKVTTKPTTPITLNLVNPDESNIDVHIKNESEVSFKGYTPKNCYHISSVMNADKELWKATEGADEKCLLAESYAKNNVELLSLKASDNSGTKSKYFEKTGGVWKNIGKELFNEKIDVMIGESGRDASLNIAHPNRLLYKSFDHLFYATSIKLTVPKEGVTVTKVADGSEDIYTLSSGETFEYAKAYLNKDGQPELVLVVAKMSGGVKETYLELKDGVWVDCKDKDAKMRSLVSTAEWVSNFDINLSASKDTDKCTIFEAVVLGVTTKHFYPKPGHVAKKVKYDGQEVWSGGFNDRCLSCIIRKRGDMELLEMIVVEASSRRYRYFENGTEWRSITTAEFYGKLQIYKYKN</sequence>
<keyword evidence="2" id="KW-1185">Reference proteome</keyword>
<evidence type="ECO:0008006" key="3">
    <source>
        <dbReference type="Google" id="ProtNLM"/>
    </source>
</evidence>
<dbReference type="VEuPathDB" id="PiroplasmaDB:BEWA_035440"/>
<dbReference type="KEGG" id="beq:BEWA_035440"/>
<dbReference type="InterPro" id="IPR007480">
    <property type="entry name" value="DUF529"/>
</dbReference>
<accession>L1LEB2</accession>
<protein>
    <recommendedName>
        <fullName evidence="3">Signal peptide containing protein</fullName>
    </recommendedName>
</protein>
<reference evidence="1 2" key="1">
    <citation type="journal article" date="2012" name="BMC Genomics">
        <title>Comparative genomic analysis and phylogenetic position of Theileria equi.</title>
        <authorList>
            <person name="Kappmeyer L.S."/>
            <person name="Thiagarajan M."/>
            <person name="Herndon D.R."/>
            <person name="Ramsay J.D."/>
            <person name="Caler E."/>
            <person name="Djikeng A."/>
            <person name="Gillespie J.J."/>
            <person name="Lau A.O."/>
            <person name="Roalson E.H."/>
            <person name="Silva J.C."/>
            <person name="Silva M.G."/>
            <person name="Suarez C.E."/>
            <person name="Ueti M.W."/>
            <person name="Nene V.M."/>
            <person name="Mealey R.H."/>
            <person name="Knowles D.P."/>
            <person name="Brayton K.A."/>
        </authorList>
    </citation>
    <scope>NUCLEOTIDE SEQUENCE [LARGE SCALE GENOMIC DNA]</scope>
    <source>
        <strain evidence="1 2">WA</strain>
    </source>
</reference>
<evidence type="ECO:0000313" key="1">
    <source>
        <dbReference type="EMBL" id="EKX73508.1"/>
    </source>
</evidence>
<proteinExistence type="predicted"/>
<organism evidence="1 2">
    <name type="scientific">Theileria equi strain WA</name>
    <dbReference type="NCBI Taxonomy" id="1537102"/>
    <lineage>
        <taxon>Eukaryota</taxon>
        <taxon>Sar</taxon>
        <taxon>Alveolata</taxon>
        <taxon>Apicomplexa</taxon>
        <taxon>Aconoidasida</taxon>
        <taxon>Piroplasmida</taxon>
        <taxon>Theileriidae</taxon>
        <taxon>Theileria</taxon>
    </lineage>
</organism>